<dbReference type="PANTHER" id="PTHR43841:SF1">
    <property type="entry name" value="3-HYDROXYACYL-THIOESTER DEHYDRATASE X"/>
    <property type="match status" value="1"/>
</dbReference>
<dbReference type="Gene3D" id="3.10.129.10">
    <property type="entry name" value="Hotdog Thioesterase"/>
    <property type="match status" value="1"/>
</dbReference>
<dbReference type="EMBL" id="MU404350">
    <property type="protein sequence ID" value="KAI1618820.1"/>
    <property type="molecule type" value="Genomic_DNA"/>
</dbReference>
<protein>
    <recommendedName>
        <fullName evidence="2">MaoC-like domain-containing protein</fullName>
    </recommendedName>
</protein>
<feature type="signal peptide" evidence="1">
    <location>
        <begin position="1"/>
        <end position="19"/>
    </location>
</feature>
<accession>A0AAN6IIV7</accession>
<evidence type="ECO:0000313" key="4">
    <source>
        <dbReference type="Proteomes" id="UP001203852"/>
    </source>
</evidence>
<dbReference type="SUPFAM" id="SSF54637">
    <property type="entry name" value="Thioesterase/thiol ester dehydrase-isomerase"/>
    <property type="match status" value="1"/>
</dbReference>
<organism evidence="3 4">
    <name type="scientific">Exophiala viscosa</name>
    <dbReference type="NCBI Taxonomy" id="2486360"/>
    <lineage>
        <taxon>Eukaryota</taxon>
        <taxon>Fungi</taxon>
        <taxon>Dikarya</taxon>
        <taxon>Ascomycota</taxon>
        <taxon>Pezizomycotina</taxon>
        <taxon>Eurotiomycetes</taxon>
        <taxon>Chaetothyriomycetidae</taxon>
        <taxon>Chaetothyriales</taxon>
        <taxon>Herpotrichiellaceae</taxon>
        <taxon>Exophiala</taxon>
    </lineage>
</organism>
<comment type="caution">
    <text evidence="3">The sequence shown here is derived from an EMBL/GenBank/DDBJ whole genome shotgun (WGS) entry which is preliminary data.</text>
</comment>
<keyword evidence="1" id="KW-0732">Signal</keyword>
<proteinExistence type="predicted"/>
<reference evidence="3" key="1">
    <citation type="journal article" date="2022" name="bioRxiv">
        <title>Deciphering the potential niche of two novel black yeast fungi from a biological soil crust based on their genomes, phenotypes, and melanin regulation.</title>
        <authorList>
            <consortium name="DOE Joint Genome Institute"/>
            <person name="Carr E.C."/>
            <person name="Barton Q."/>
            <person name="Grambo S."/>
            <person name="Sullivan M."/>
            <person name="Renfro C.M."/>
            <person name="Kuo A."/>
            <person name="Pangilinan J."/>
            <person name="Lipzen A."/>
            <person name="Keymanesh K."/>
            <person name="Savage E."/>
            <person name="Barry K."/>
            <person name="Grigoriev I.V."/>
            <person name="Riekhof W.R."/>
            <person name="Harris S.S."/>
        </authorList>
    </citation>
    <scope>NUCLEOTIDE SEQUENCE</scope>
    <source>
        <strain evidence="3">JF 03-4F</strain>
    </source>
</reference>
<dbReference type="AlphaFoldDB" id="A0AAN6IIV7"/>
<dbReference type="Pfam" id="PF01575">
    <property type="entry name" value="MaoC_dehydratas"/>
    <property type="match status" value="1"/>
</dbReference>
<keyword evidence="4" id="KW-1185">Reference proteome</keyword>
<evidence type="ECO:0000313" key="3">
    <source>
        <dbReference type="EMBL" id="KAI1618820.1"/>
    </source>
</evidence>
<dbReference type="InterPro" id="IPR029069">
    <property type="entry name" value="HotDog_dom_sf"/>
</dbReference>
<dbReference type="PANTHER" id="PTHR43841">
    <property type="entry name" value="3-HYDROXYACYL-THIOESTER DEHYDRATASE HTDX-RELATED"/>
    <property type="match status" value="1"/>
</dbReference>
<name>A0AAN6IIV7_9EURO</name>
<feature type="domain" description="MaoC-like" evidence="2">
    <location>
        <begin position="259"/>
        <end position="325"/>
    </location>
</feature>
<gene>
    <name evidence="3" type="ORF">EDD36DRAFT_414476</name>
</gene>
<evidence type="ECO:0000256" key="1">
    <source>
        <dbReference type="SAM" id="SignalP"/>
    </source>
</evidence>
<evidence type="ECO:0000259" key="2">
    <source>
        <dbReference type="Pfam" id="PF01575"/>
    </source>
</evidence>
<dbReference type="Proteomes" id="UP001203852">
    <property type="component" value="Unassembled WGS sequence"/>
</dbReference>
<feature type="chain" id="PRO_5042938744" description="MaoC-like domain-containing protein" evidence="1">
    <location>
        <begin position="20"/>
        <end position="377"/>
    </location>
</feature>
<dbReference type="InterPro" id="IPR002539">
    <property type="entry name" value="MaoC-like_dom"/>
</dbReference>
<sequence>MIMLLLIATILSIALLLWTGPRLLCPHLSPLWSGRKRVKLSFSPNQLSVYDITVVLGQLASRSIKRSLDVWWWYRDPESITLMDDSSLTMPVRTSQKDLDAYTLAVERTTQTNALWTGSKAMLFLSALTEPAMLLLLAETSCKLCPLGAVNVRNRFELLRPDLCTEHSLKSFSGAGVTASASKHVRRVRRGFEVDLLLTLDIPRGGSTGTITIFRQIFTILQFAKLNQKIARKDQSESDSQPLAYTRVASFDVEYEEPSRWARVCKDYNPIHISAIAAKLFGFSGKIAHGNHMVAKALDLLERCTLPPEYEALYRSQDPVWMEVVFKRPITVPAVLEVTVAKDDTISGSCSDLMPFRICKGGVCIEGKLGRLKDAES</sequence>